<dbReference type="EMBL" id="CP001719">
    <property type="protein sequence ID" value="ADC47945.1"/>
    <property type="molecule type" value="Genomic_DNA"/>
</dbReference>
<comment type="subunit">
    <text evidence="8">Heterodimer composed of a large subunit (PMDh-L) and a small subunit (PMDh-S).</text>
</comment>
<name>D3E0X1_METRM</name>
<dbReference type="STRING" id="634498.mru_2095"/>
<organism evidence="12 13">
    <name type="scientific">Methanobrevibacter ruminantium (strain ATCC 35063 / DSM 1093 / JCM 13430 / OCM 146 / M1)</name>
    <name type="common">Methanobacterium ruminantium</name>
    <dbReference type="NCBI Taxonomy" id="634498"/>
    <lineage>
        <taxon>Archaea</taxon>
        <taxon>Methanobacteriati</taxon>
        <taxon>Methanobacteriota</taxon>
        <taxon>Methanomada group</taxon>
        <taxon>Methanobacteria</taxon>
        <taxon>Methanobacteriales</taxon>
        <taxon>Methanobacteriaceae</taxon>
        <taxon>Methanobrevibacter</taxon>
    </lineage>
</organism>
<evidence type="ECO:0000256" key="1">
    <source>
        <dbReference type="ARBA" id="ARBA00005092"/>
    </source>
</evidence>
<evidence type="ECO:0000256" key="6">
    <source>
        <dbReference type="ARBA" id="ARBA00045299"/>
    </source>
</evidence>
<dbReference type="GO" id="GO:0016829">
    <property type="term" value="F:lyase activity"/>
    <property type="evidence" value="ECO:0007669"/>
    <property type="project" value="UniProtKB-KW"/>
</dbReference>
<dbReference type="PANTHER" id="PTHR36577">
    <property type="entry name" value="DUF521 DOMAIN PROTEIN (AFU_ORTHOLOGUE AFUA_6G00490)"/>
    <property type="match status" value="1"/>
</dbReference>
<dbReference type="RefSeq" id="WP_012956893.1">
    <property type="nucleotide sequence ID" value="NC_013790.1"/>
</dbReference>
<reference evidence="12 13" key="1">
    <citation type="journal article" date="2010" name="PLoS ONE">
        <title>The genome sequence of the rumen methanogen Methanobrevibacter ruminantium reveals new possibilities for controlling ruminant methane emissions.</title>
        <authorList>
            <person name="Leahy S.C."/>
            <person name="Kelly W.J."/>
            <person name="Altermann E."/>
            <person name="Ronimus R.S."/>
            <person name="Yeoman C.J."/>
            <person name="Pacheco D.M."/>
            <person name="Li D."/>
            <person name="Kong Z."/>
            <person name="McTavish S."/>
            <person name="Sang C."/>
            <person name="Lambie S.C."/>
            <person name="Janssen P.H."/>
            <person name="Dey D."/>
            <person name="Attwood G.T."/>
        </authorList>
    </citation>
    <scope>NUCLEOTIDE SEQUENCE [LARGE SCALE GENOMIC DNA]</scope>
    <source>
        <strain evidence="13">ATCC 35063 / DSM 1093 / JCM 13430 / OCM 146 / M1</strain>
    </source>
</reference>
<dbReference type="HOGENOM" id="CLU_018825_1_0_2"/>
<dbReference type="GeneID" id="8771774"/>
<keyword evidence="2" id="KW-0408">Iron</keyword>
<dbReference type="Proteomes" id="UP000008680">
    <property type="component" value="Chromosome"/>
</dbReference>
<evidence type="ECO:0000256" key="5">
    <source>
        <dbReference type="ARBA" id="ARBA00045120"/>
    </source>
</evidence>
<dbReference type="Pfam" id="PF04412">
    <property type="entry name" value="AcnX"/>
    <property type="match status" value="1"/>
</dbReference>
<feature type="domain" description="Phosphomevalonate dehydratase large subunit-like" evidence="11">
    <location>
        <begin position="1"/>
        <end position="408"/>
    </location>
</feature>
<comment type="similarity">
    <text evidence="7">Belongs to the AcnX type II large subunit family.</text>
</comment>
<dbReference type="KEGG" id="mru:mru_2095"/>
<evidence type="ECO:0000256" key="7">
    <source>
        <dbReference type="ARBA" id="ARBA00046333"/>
    </source>
</evidence>
<dbReference type="AlphaFoldDB" id="D3E0X1"/>
<comment type="catalytic activity">
    <reaction evidence="5">
        <text>(R)-5-phosphomevalonate = (2E)-3-methyl-5-phosphooxypent-2-enoate + H2O</text>
        <dbReference type="Rhea" id="RHEA:78975"/>
        <dbReference type="ChEBI" id="CHEBI:15377"/>
        <dbReference type="ChEBI" id="CHEBI:58146"/>
        <dbReference type="ChEBI" id="CHEBI:229665"/>
        <dbReference type="EC" id="4.2.1.182"/>
    </reaction>
    <physiologicalReaction direction="left-to-right" evidence="5">
        <dbReference type="Rhea" id="RHEA:78976"/>
    </physiologicalReaction>
</comment>
<gene>
    <name evidence="12" type="ordered locus">mru_2095</name>
</gene>
<evidence type="ECO:0000259" key="11">
    <source>
        <dbReference type="Pfam" id="PF04412"/>
    </source>
</evidence>
<evidence type="ECO:0000313" key="13">
    <source>
        <dbReference type="Proteomes" id="UP000008680"/>
    </source>
</evidence>
<dbReference type="InterPro" id="IPR007506">
    <property type="entry name" value="PMDh-L-like_dom"/>
</dbReference>
<keyword evidence="13" id="KW-1185">Reference proteome</keyword>
<evidence type="ECO:0000256" key="2">
    <source>
        <dbReference type="ARBA" id="ARBA00023004"/>
    </source>
</evidence>
<evidence type="ECO:0000256" key="3">
    <source>
        <dbReference type="ARBA" id="ARBA00023229"/>
    </source>
</evidence>
<sequence length="411" mass="44222">MFLTNEEEKMANGEYGETIRKSMDILIALGDIYGAEKFVDIKSAQVSGVSYKTIGQAGLEYLEDLASTSEIIYNENGTISDKSGIATISATLNPAGTDLDNWEDFGFPADFARKQVDICNAYGALGISTTCTCTPYLIGNVPRFGDHVSWSESSAVAYVNSVIGARTNREGGPGALAAAIVGKTPLYGFHLEENRKANLLVEVESELERADFGALGYAVGQIVKDGIPYFKMQNKPYEVSNGNLKALGAALASSGAVALYHVEDVTPEFANAAIDDVENKITITKDDIVSTREKLSTADGYADLVCLGCPHASLEEVKEVAEIVKGKKIKNELWVCTSINIKEAAKRLGYLETIEKAGGKICCDTCMVVAPIEQMGYEVIGVNSAKAANYVPSMCGLRVIYNDIEDLLDFE</sequence>
<dbReference type="OrthoDB" id="25253at2157"/>
<evidence type="ECO:0000256" key="9">
    <source>
        <dbReference type="ARBA" id="ARBA00047176"/>
    </source>
</evidence>
<proteinExistence type="inferred from homology"/>
<accession>D3E0X1</accession>
<dbReference type="PATRIC" id="fig|634498.28.peg.2097"/>
<evidence type="ECO:0000256" key="10">
    <source>
        <dbReference type="ARBA" id="ARBA00047196"/>
    </source>
</evidence>
<evidence type="ECO:0000256" key="4">
    <source>
        <dbReference type="ARBA" id="ARBA00023239"/>
    </source>
</evidence>
<comment type="pathway">
    <text evidence="1">Isoprenoid biosynthesis; isopentenyl diphosphate biosynthesis via mevalonate pathway.</text>
</comment>
<dbReference type="EC" id="4.2.1.182" evidence="9"/>
<comment type="function">
    <text evidence="6">Component of a hydro-lyase that catalyzes the dehydration of mevalonate 5-phosphate (MVA5P) to form trans-anhydromevalonate 5-phosphate (tAHMP). Involved in the archaeal mevalonate (MVA) pathway, which provides fundamental precursors for isoprenoid biosynthesis, such as isopentenyl diphosphate (IPP) and dimethylallyl diphosphate (DMAPP).</text>
</comment>
<evidence type="ECO:0000256" key="8">
    <source>
        <dbReference type="ARBA" id="ARBA00046520"/>
    </source>
</evidence>
<protein>
    <recommendedName>
        <fullName evidence="10">Phosphomevalonate dehydratase large subunit</fullName>
        <ecNumber evidence="9">4.2.1.182</ecNumber>
    </recommendedName>
</protein>
<keyword evidence="4 12" id="KW-0456">Lyase</keyword>
<dbReference type="GO" id="GO:0008299">
    <property type="term" value="P:isoprenoid biosynthetic process"/>
    <property type="evidence" value="ECO:0007669"/>
    <property type="project" value="UniProtKB-KW"/>
</dbReference>
<evidence type="ECO:0000313" key="12">
    <source>
        <dbReference type="EMBL" id="ADC47945.1"/>
    </source>
</evidence>
<keyword evidence="3" id="KW-0414">Isoprene biosynthesis</keyword>
<dbReference type="eggNOG" id="arCOG04278">
    <property type="taxonomic scope" value="Archaea"/>
</dbReference>
<dbReference type="PANTHER" id="PTHR36577:SF3">
    <property type="entry name" value="DUF521 DOMAIN PROTEIN (AFU_ORTHOLOGUE AFUA_6G00490)"/>
    <property type="match status" value="1"/>
</dbReference>
<dbReference type="CDD" id="cd01355">
    <property type="entry name" value="AcnX"/>
    <property type="match status" value="1"/>
</dbReference>